<reference evidence="2" key="1">
    <citation type="submission" date="2023-10" db="EMBL/GenBank/DDBJ databases">
        <authorList>
            <person name="Chen Y."/>
            <person name="Shah S."/>
            <person name="Dougan E. K."/>
            <person name="Thang M."/>
            <person name="Chan C."/>
        </authorList>
    </citation>
    <scope>NUCLEOTIDE SEQUENCE [LARGE SCALE GENOMIC DNA]</scope>
</reference>
<dbReference type="Proteomes" id="UP001189429">
    <property type="component" value="Unassembled WGS sequence"/>
</dbReference>
<feature type="region of interest" description="Disordered" evidence="1">
    <location>
        <begin position="249"/>
        <end position="285"/>
    </location>
</feature>
<proteinExistence type="predicted"/>
<protein>
    <submittedName>
        <fullName evidence="2">Uncharacterized protein</fullName>
    </submittedName>
</protein>
<keyword evidence="3" id="KW-1185">Reference proteome</keyword>
<name>A0ABN9SLF2_9DINO</name>
<gene>
    <name evidence="2" type="ORF">PCOR1329_LOCUS30613</name>
</gene>
<organism evidence="2 3">
    <name type="scientific">Prorocentrum cordatum</name>
    <dbReference type="NCBI Taxonomy" id="2364126"/>
    <lineage>
        <taxon>Eukaryota</taxon>
        <taxon>Sar</taxon>
        <taxon>Alveolata</taxon>
        <taxon>Dinophyceae</taxon>
        <taxon>Prorocentrales</taxon>
        <taxon>Prorocentraceae</taxon>
        <taxon>Prorocentrum</taxon>
    </lineage>
</organism>
<evidence type="ECO:0000313" key="3">
    <source>
        <dbReference type="Proteomes" id="UP001189429"/>
    </source>
</evidence>
<feature type="region of interest" description="Disordered" evidence="1">
    <location>
        <begin position="181"/>
        <end position="234"/>
    </location>
</feature>
<accession>A0ABN9SLF2</accession>
<evidence type="ECO:0000313" key="2">
    <source>
        <dbReference type="EMBL" id="CAK0832648.1"/>
    </source>
</evidence>
<dbReference type="EMBL" id="CAUYUJ010011814">
    <property type="protein sequence ID" value="CAK0832648.1"/>
    <property type="molecule type" value="Genomic_DNA"/>
</dbReference>
<sequence>MPSTFRSDLWAQALGGGQSSHSPTVKTGYDKVRGAWIQVLGQSKQFTNDIHSDGDGNLVGVFGEAEVVIDNFTMAKIESLKKKKNDAVKQRPAAAGNSRGKLLCGQWGSNEVTVKITTERINGVNKTGKLARIYVDGSTKASVPLRTEELAKQCTDLAIAMARKLCAGKFQDTDELKAATKDAAPAPAIGTQDEATLPDALPRPTFSEATLPDALPPPTFSDATLPDALPPPTASQLQSMVDAAALAVHGAGSQPPSAVASEEQATQPAGPPIANGDSGDTLDQQHETPAMDMELEESLGSLESLSTEICREAAEATKATQAISKLIQGLEASIKNGVPARTPEYSQFCRALDEDEDLQNRYSACQGRTSKAAFREDWAKKKVQVLNEKVSQKQVSSEIDWQHTHMRSLAQIADKEKDQQVALNIAKTCVKLGPPFIKWDPSGKVWRFAHAEEGFTEKLEKAWQVKQDLESDGSPMKPAGGGGGGEGPPPKKPRKDKGKSKDTTSAPEPPIENSNPEDVSKVQLQQADKDCKDILDMYRTATSKASSIIEVINKNDEEWKWLQKDSPLATNLQKSYDTSKTSAPGILKSLLFGKTIAKVKKDLGKKQYVAEATSMRTTMSPLLQKLATEADGLNTMHANRPRLS</sequence>
<feature type="region of interest" description="Disordered" evidence="1">
    <location>
        <begin position="469"/>
        <end position="520"/>
    </location>
</feature>
<comment type="caution">
    <text evidence="2">The sequence shown here is derived from an EMBL/GenBank/DDBJ whole genome shotgun (WGS) entry which is preliminary data.</text>
</comment>
<evidence type="ECO:0000256" key="1">
    <source>
        <dbReference type="SAM" id="MobiDB-lite"/>
    </source>
</evidence>